<evidence type="ECO:0000259" key="1">
    <source>
        <dbReference type="Pfam" id="PF00144"/>
    </source>
</evidence>
<proteinExistence type="predicted"/>
<dbReference type="RefSeq" id="WP_344091086.1">
    <property type="nucleotide sequence ID" value="NZ_BAAAHB010000033.1"/>
</dbReference>
<dbReference type="PANTHER" id="PTHR43319:SF3">
    <property type="entry name" value="BETA-LACTAMASE-RELATED DOMAIN-CONTAINING PROTEIN"/>
    <property type="match status" value="1"/>
</dbReference>
<dbReference type="EMBL" id="BAAAHB010000033">
    <property type="protein sequence ID" value="GAA0468180.1"/>
    <property type="molecule type" value="Genomic_DNA"/>
</dbReference>
<name>A0ABN1A5Q5_9ACTN</name>
<dbReference type="PANTHER" id="PTHR43319">
    <property type="entry name" value="BETA-LACTAMASE-RELATED"/>
    <property type="match status" value="1"/>
</dbReference>
<evidence type="ECO:0000313" key="3">
    <source>
        <dbReference type="Proteomes" id="UP001499895"/>
    </source>
</evidence>
<feature type="domain" description="Beta-lactamase-related" evidence="1">
    <location>
        <begin position="25"/>
        <end position="356"/>
    </location>
</feature>
<comment type="caution">
    <text evidence="2">The sequence shown here is derived from an EMBL/GenBank/DDBJ whole genome shotgun (WGS) entry which is preliminary data.</text>
</comment>
<dbReference type="InterPro" id="IPR012338">
    <property type="entry name" value="Beta-lactam/transpept-like"/>
</dbReference>
<dbReference type="Proteomes" id="UP001499895">
    <property type="component" value="Unassembled WGS sequence"/>
</dbReference>
<dbReference type="InterPro" id="IPR001466">
    <property type="entry name" value="Beta-lactam-related"/>
</dbReference>
<dbReference type="InterPro" id="IPR052907">
    <property type="entry name" value="Beta-lactamase/esterase"/>
</dbReference>
<sequence>MSSETAARGTVEKGYETVREVFEATLAEERAGHSAQLAAYVDGQQVVDLWGGPDIEGDSLTGVFSSTKGAAHLAVALLVQDGTLELDREVRHYWPEFAVHGKGHTTLRHLLTHQAGLPGADGGFSPEEMADDRLIAERLGAQRPHWRPGAAFGYHALVIGALTGEVVRRVTGLTMQEFYESRIRAPHGIDFYMGLPEDQEHRVLDIQPMDPTPEQKRTLQESAAGAESLTGVAFNHNHPEHPTVLEELLNSRAVRAAGPASVGGVASARGLARLYAAAISGVDGAAPLLTPATAAEFAQVNVSGYDLVLRGQNTFALGFAASSDTYPFLGARAFGHSGAAGSQAFADPSRGLAFGYNRRRYAFPGGAAPEVGRLAKAVHDAAGRAR</sequence>
<gene>
    <name evidence="2" type="ORF">GCM10009544_33050</name>
</gene>
<keyword evidence="2" id="KW-0378">Hydrolase</keyword>
<dbReference type="Gene3D" id="3.40.710.10">
    <property type="entry name" value="DD-peptidase/beta-lactamase superfamily"/>
    <property type="match status" value="1"/>
</dbReference>
<dbReference type="Pfam" id="PF00144">
    <property type="entry name" value="Beta-lactamase"/>
    <property type="match status" value="1"/>
</dbReference>
<dbReference type="GO" id="GO:0016787">
    <property type="term" value="F:hydrolase activity"/>
    <property type="evidence" value="ECO:0007669"/>
    <property type="project" value="UniProtKB-KW"/>
</dbReference>
<protein>
    <submittedName>
        <fullName evidence="2">Serine hydrolase domain-containing protein</fullName>
    </submittedName>
</protein>
<keyword evidence="3" id="KW-1185">Reference proteome</keyword>
<reference evidence="2 3" key="1">
    <citation type="journal article" date="2019" name="Int. J. Syst. Evol. Microbiol.">
        <title>The Global Catalogue of Microorganisms (GCM) 10K type strain sequencing project: providing services to taxonomists for standard genome sequencing and annotation.</title>
        <authorList>
            <consortium name="The Broad Institute Genomics Platform"/>
            <consortium name="The Broad Institute Genome Sequencing Center for Infectious Disease"/>
            <person name="Wu L."/>
            <person name="Ma J."/>
        </authorList>
    </citation>
    <scope>NUCLEOTIDE SEQUENCE [LARGE SCALE GENOMIC DNA]</scope>
    <source>
        <strain evidence="2 3">JCM 10649</strain>
    </source>
</reference>
<accession>A0ABN1A5Q5</accession>
<organism evidence="2 3">
    <name type="scientific">Streptomyces stramineus</name>
    <dbReference type="NCBI Taxonomy" id="173861"/>
    <lineage>
        <taxon>Bacteria</taxon>
        <taxon>Bacillati</taxon>
        <taxon>Actinomycetota</taxon>
        <taxon>Actinomycetes</taxon>
        <taxon>Kitasatosporales</taxon>
        <taxon>Streptomycetaceae</taxon>
        <taxon>Streptomyces</taxon>
    </lineage>
</organism>
<evidence type="ECO:0000313" key="2">
    <source>
        <dbReference type="EMBL" id="GAA0468180.1"/>
    </source>
</evidence>
<dbReference type="SUPFAM" id="SSF56601">
    <property type="entry name" value="beta-lactamase/transpeptidase-like"/>
    <property type="match status" value="1"/>
</dbReference>